<dbReference type="AlphaFoldDB" id="A0A3S9PZI2"/>
<reference evidence="1 2" key="1">
    <citation type="submission" date="2018-12" db="EMBL/GenBank/DDBJ databases">
        <title>Complete genome sequence of Flaviflexus sp. H23T48.</title>
        <authorList>
            <person name="Bae J.-W."/>
            <person name="Lee J.-Y."/>
        </authorList>
    </citation>
    <scope>NUCLEOTIDE SEQUENCE [LARGE SCALE GENOMIC DNA]</scope>
    <source>
        <strain evidence="1 2">H23T48</strain>
    </source>
</reference>
<dbReference type="InterPro" id="IPR036388">
    <property type="entry name" value="WH-like_DNA-bd_sf"/>
</dbReference>
<dbReference type="Pfam" id="PF12840">
    <property type="entry name" value="HTH_20"/>
    <property type="match status" value="1"/>
</dbReference>
<keyword evidence="2" id="KW-1185">Reference proteome</keyword>
<evidence type="ECO:0000313" key="2">
    <source>
        <dbReference type="Proteomes" id="UP000280344"/>
    </source>
</evidence>
<dbReference type="EMBL" id="CP034593">
    <property type="protein sequence ID" value="AZQ77790.1"/>
    <property type="molecule type" value="Genomic_DNA"/>
</dbReference>
<dbReference type="InterPro" id="IPR011991">
    <property type="entry name" value="ArsR-like_HTH"/>
</dbReference>
<sequence>MTIMRESIMAIVHSRGPRPMAEALNQATPLTRQQRRLLDTLVEMARSVTVVELAEALESHPNTIREHLAVLEESGLVSAATVPSKGRGRPRKVYRTNAGARGAPARHLVGLITAALKAFPDDTAQADGYRWGRTWGEDIAASGVYDGSDGAVEGVTSLMADMGFAPQMIDSNQGCMGLTQCPLLSTGQAVPKGLCEIHQGMLDEVLNREAPDAKAFVEPFAEPNACRLTVNP</sequence>
<dbReference type="OrthoDB" id="3399802at2"/>
<dbReference type="KEGG" id="flh:EJ997_11010"/>
<dbReference type="SUPFAM" id="SSF46785">
    <property type="entry name" value="Winged helix' DNA-binding domain"/>
    <property type="match status" value="1"/>
</dbReference>
<dbReference type="CDD" id="cd00090">
    <property type="entry name" value="HTH_ARSR"/>
    <property type="match status" value="1"/>
</dbReference>
<organism evidence="1 2">
    <name type="scientific">Flaviflexus ciconiae</name>
    <dbReference type="NCBI Taxonomy" id="2496867"/>
    <lineage>
        <taxon>Bacteria</taxon>
        <taxon>Bacillati</taxon>
        <taxon>Actinomycetota</taxon>
        <taxon>Actinomycetes</taxon>
        <taxon>Actinomycetales</taxon>
        <taxon>Actinomycetaceae</taxon>
        <taxon>Flaviflexus</taxon>
    </lineage>
</organism>
<accession>A0A3S9PZI2</accession>
<evidence type="ECO:0000313" key="1">
    <source>
        <dbReference type="EMBL" id="AZQ77790.1"/>
    </source>
</evidence>
<proteinExistence type="predicted"/>
<protein>
    <submittedName>
        <fullName evidence="1">ArsR family transcriptional regulator</fullName>
    </submittedName>
</protein>
<dbReference type="InterPro" id="IPR036390">
    <property type="entry name" value="WH_DNA-bd_sf"/>
</dbReference>
<dbReference type="Proteomes" id="UP000280344">
    <property type="component" value="Chromosome"/>
</dbReference>
<gene>
    <name evidence="1" type="ORF">EJ997_11010</name>
</gene>
<dbReference type="Gene3D" id="1.10.10.10">
    <property type="entry name" value="Winged helix-like DNA-binding domain superfamily/Winged helix DNA-binding domain"/>
    <property type="match status" value="1"/>
</dbReference>
<name>A0A3S9PZI2_9ACTO</name>